<evidence type="ECO:0000313" key="10">
    <source>
        <dbReference type="EMBL" id="CAD7587056.1"/>
    </source>
</evidence>
<dbReference type="InterPro" id="IPR000560">
    <property type="entry name" value="His_Pase_clade-2"/>
</dbReference>
<dbReference type="PANTHER" id="PTHR11567">
    <property type="entry name" value="ACID PHOSPHATASE-RELATED"/>
    <property type="match status" value="1"/>
</dbReference>
<dbReference type="PROSITE" id="PS00616">
    <property type="entry name" value="HIS_ACID_PHOSPHAT_1"/>
    <property type="match status" value="1"/>
</dbReference>
<dbReference type="PANTHER" id="PTHR11567:SF211">
    <property type="entry name" value="PROSTATIC ACID PHOSPHATASE"/>
    <property type="match status" value="1"/>
</dbReference>
<dbReference type="CDD" id="cd07061">
    <property type="entry name" value="HP_HAP_like"/>
    <property type="match status" value="1"/>
</dbReference>
<name>A0A7R9JRT8_TIMGE</name>
<dbReference type="EMBL" id="OE839391">
    <property type="protein sequence ID" value="CAD7587056.1"/>
    <property type="molecule type" value="Genomic_DNA"/>
</dbReference>
<dbReference type="AlphaFoldDB" id="A0A7R9JRT8"/>
<reference evidence="10" key="1">
    <citation type="submission" date="2020-11" db="EMBL/GenBank/DDBJ databases">
        <authorList>
            <person name="Tran Van P."/>
        </authorList>
    </citation>
    <scope>NUCLEOTIDE SEQUENCE</scope>
</reference>
<evidence type="ECO:0000256" key="6">
    <source>
        <dbReference type="ARBA" id="ARBA00023157"/>
    </source>
</evidence>
<keyword evidence="6" id="KW-1015">Disulfide bond</keyword>
<comment type="similarity">
    <text evidence="2">Belongs to the histidine acid phosphatase family.</text>
</comment>
<evidence type="ECO:0000256" key="9">
    <source>
        <dbReference type="SAM" id="SignalP"/>
    </source>
</evidence>
<sequence>MVFIKIVVLLVGLSGLQICCGSDDLESWGKLVLANVIFRHGARAPVISYPNDPYLDQTVYWPRGYGQLTQLGEQMHYELGSFYRQRYSSLLPLEYNVNDTYIRSTDVDRTLMSAQSNLAGLYPALDEETTDKIFWQDIPIHTVDEDNDQLLQSSYSCSRYTYEAALVTSSKEYLCVEEKNTAMKEYVANYSGSSARIVYDVIKAEYEHGLTPPDWTSEVFPEPLSSYASFEMFSSLAGTKELERILTGKFFEELSTNLQAKVNSTLSPDRSLFMYSAHDTNLLNLLHTLRVWNGKIPPFASSILFELRLNSLNKYVVTVSYRNSSSEAPHLLNLTGCSSPACPIDEFITILNNIIPEDYDTECAVVPSSDQTIEFIIPKEGIPEEWHDCFNEPASADSSQNQGNLQRNGEKARQQGQGRRGRNEGNQQTDDPEPEVFEPEVPEPEVPEPEVPEPDNPEPEILESDDPELEILESDDPELEILESDDPEPYDEIDDDNGLDRVFDSDSD</sequence>
<dbReference type="SUPFAM" id="SSF53254">
    <property type="entry name" value="Phosphoglycerate mutase-like"/>
    <property type="match status" value="1"/>
</dbReference>
<feature type="compositionally biased region" description="Acidic residues" evidence="8">
    <location>
        <begin position="430"/>
        <end position="497"/>
    </location>
</feature>
<dbReference type="InterPro" id="IPR029033">
    <property type="entry name" value="His_PPase_superfam"/>
</dbReference>
<dbReference type="Gene3D" id="3.40.50.1240">
    <property type="entry name" value="Phosphoglycerate mutase-like"/>
    <property type="match status" value="1"/>
</dbReference>
<dbReference type="Pfam" id="PF00328">
    <property type="entry name" value="His_Phos_2"/>
    <property type="match status" value="1"/>
</dbReference>
<feature type="compositionally biased region" description="Basic and acidic residues" evidence="8">
    <location>
        <begin position="498"/>
        <end position="508"/>
    </location>
</feature>
<proteinExistence type="inferred from homology"/>
<evidence type="ECO:0000256" key="5">
    <source>
        <dbReference type="ARBA" id="ARBA00022801"/>
    </source>
</evidence>
<comment type="catalytic activity">
    <reaction evidence="1">
        <text>a phosphate monoester + H2O = an alcohol + phosphate</text>
        <dbReference type="Rhea" id="RHEA:15017"/>
        <dbReference type="ChEBI" id="CHEBI:15377"/>
        <dbReference type="ChEBI" id="CHEBI:30879"/>
        <dbReference type="ChEBI" id="CHEBI:43474"/>
        <dbReference type="ChEBI" id="CHEBI:67140"/>
        <dbReference type="EC" id="3.1.3.2"/>
    </reaction>
</comment>
<gene>
    <name evidence="10" type="ORF">TGEB3V08_LOCUS1284</name>
</gene>
<evidence type="ECO:0000256" key="3">
    <source>
        <dbReference type="ARBA" id="ARBA00012646"/>
    </source>
</evidence>
<feature type="signal peptide" evidence="9">
    <location>
        <begin position="1"/>
        <end position="21"/>
    </location>
</feature>
<dbReference type="EC" id="3.1.3.2" evidence="3"/>
<keyword evidence="4 9" id="KW-0732">Signal</keyword>
<organism evidence="10">
    <name type="scientific">Timema genevievae</name>
    <name type="common">Walking stick</name>
    <dbReference type="NCBI Taxonomy" id="629358"/>
    <lineage>
        <taxon>Eukaryota</taxon>
        <taxon>Metazoa</taxon>
        <taxon>Ecdysozoa</taxon>
        <taxon>Arthropoda</taxon>
        <taxon>Hexapoda</taxon>
        <taxon>Insecta</taxon>
        <taxon>Pterygota</taxon>
        <taxon>Neoptera</taxon>
        <taxon>Polyneoptera</taxon>
        <taxon>Phasmatodea</taxon>
        <taxon>Timematodea</taxon>
        <taxon>Timematoidea</taxon>
        <taxon>Timematidae</taxon>
        <taxon>Timema</taxon>
    </lineage>
</organism>
<accession>A0A7R9JRT8</accession>
<evidence type="ECO:0000256" key="7">
    <source>
        <dbReference type="ARBA" id="ARBA00023180"/>
    </source>
</evidence>
<keyword evidence="5" id="KW-0378">Hydrolase</keyword>
<feature type="compositionally biased region" description="Polar residues" evidence="8">
    <location>
        <begin position="396"/>
        <end position="407"/>
    </location>
</feature>
<feature type="region of interest" description="Disordered" evidence="8">
    <location>
        <begin position="386"/>
        <end position="508"/>
    </location>
</feature>
<dbReference type="GO" id="GO:0003993">
    <property type="term" value="F:acid phosphatase activity"/>
    <property type="evidence" value="ECO:0007669"/>
    <property type="project" value="UniProtKB-EC"/>
</dbReference>
<dbReference type="InterPro" id="IPR033379">
    <property type="entry name" value="Acid_Pase_AS"/>
</dbReference>
<dbReference type="PROSITE" id="PS00778">
    <property type="entry name" value="HIS_ACID_PHOSPHAT_2"/>
    <property type="match status" value="1"/>
</dbReference>
<feature type="chain" id="PRO_5030858073" description="acid phosphatase" evidence="9">
    <location>
        <begin position="22"/>
        <end position="508"/>
    </location>
</feature>
<evidence type="ECO:0000256" key="4">
    <source>
        <dbReference type="ARBA" id="ARBA00022729"/>
    </source>
</evidence>
<dbReference type="InterPro" id="IPR050645">
    <property type="entry name" value="Histidine_acid_phosphatase"/>
</dbReference>
<protein>
    <recommendedName>
        <fullName evidence="3">acid phosphatase</fullName>
        <ecNumber evidence="3">3.1.3.2</ecNumber>
    </recommendedName>
</protein>
<evidence type="ECO:0000256" key="1">
    <source>
        <dbReference type="ARBA" id="ARBA00000032"/>
    </source>
</evidence>
<evidence type="ECO:0000256" key="8">
    <source>
        <dbReference type="SAM" id="MobiDB-lite"/>
    </source>
</evidence>
<evidence type="ECO:0000256" key="2">
    <source>
        <dbReference type="ARBA" id="ARBA00005375"/>
    </source>
</evidence>
<keyword evidence="7" id="KW-0325">Glycoprotein</keyword>